<feature type="transmembrane region" description="Helical" evidence="2">
    <location>
        <begin position="7"/>
        <end position="27"/>
    </location>
</feature>
<keyword evidence="2" id="KW-0812">Transmembrane</keyword>
<sequence>MIIDVKYYIITITAIFISLGIGIFIGFNMDGEDIYLKQQQQIVDSLEDRFSEFRIEKESLQKRIQDLIVQKEKRDNFMERIYYEVIGNKLTGLNIAIIQMTDHYYYNDVRTTLEEAGAFVPIKVIYNQQLIQLTDEALENINYSFGLSLNKEEILELINNNIIQLVTDNKMSNLLDFLITEGFLQINKYDEDISPIHQVIIAAGNQISNDRRKNIIDLNLIEDLKYNDIRVIGVERLDILNSSIPLYKKANISTIDNVDTLMGRISLVLVCSGKEGSFGEKDTSEALAPVGSF</sequence>
<dbReference type="InterPro" id="IPR021522">
    <property type="entry name" value="MctB"/>
</dbReference>
<proteinExistence type="predicted"/>
<evidence type="ECO:0000256" key="2">
    <source>
        <dbReference type="SAM" id="Phobius"/>
    </source>
</evidence>
<gene>
    <name evidence="3" type="ORF">SAMN05660472_01450</name>
</gene>
<accession>A0A1G9CFL1</accession>
<keyword evidence="2" id="KW-1133">Transmembrane helix</keyword>
<dbReference type="AlphaFoldDB" id="A0A1G9CFL1"/>
<dbReference type="RefSeq" id="WP_090552763.1">
    <property type="nucleotide sequence ID" value="NZ_FNFP01000002.1"/>
</dbReference>
<dbReference type="OrthoDB" id="2382049at2"/>
<organism evidence="3 4">
    <name type="scientific">Natronincola ferrireducens</name>
    <dbReference type="NCBI Taxonomy" id="393762"/>
    <lineage>
        <taxon>Bacteria</taxon>
        <taxon>Bacillati</taxon>
        <taxon>Bacillota</taxon>
        <taxon>Clostridia</taxon>
        <taxon>Peptostreptococcales</taxon>
        <taxon>Natronincolaceae</taxon>
        <taxon>Natronincola</taxon>
    </lineage>
</organism>
<dbReference type="EMBL" id="FNFP01000002">
    <property type="protein sequence ID" value="SDK50437.1"/>
    <property type="molecule type" value="Genomic_DNA"/>
</dbReference>
<dbReference type="Proteomes" id="UP000198718">
    <property type="component" value="Unassembled WGS sequence"/>
</dbReference>
<feature type="coiled-coil region" evidence="1">
    <location>
        <begin position="36"/>
        <end position="70"/>
    </location>
</feature>
<evidence type="ECO:0000256" key="1">
    <source>
        <dbReference type="SAM" id="Coils"/>
    </source>
</evidence>
<keyword evidence="1" id="KW-0175">Coiled coil</keyword>
<evidence type="ECO:0000313" key="4">
    <source>
        <dbReference type="Proteomes" id="UP000198718"/>
    </source>
</evidence>
<dbReference type="STRING" id="393762.SAMN05660472_01450"/>
<reference evidence="3 4" key="1">
    <citation type="submission" date="2016-10" db="EMBL/GenBank/DDBJ databases">
        <authorList>
            <person name="de Groot N.N."/>
        </authorList>
    </citation>
    <scope>NUCLEOTIDE SEQUENCE [LARGE SCALE GENOMIC DNA]</scope>
    <source>
        <strain evidence="3 4">DSM 18346</strain>
    </source>
</reference>
<dbReference type="Pfam" id="PF11382">
    <property type="entry name" value="MctB"/>
    <property type="match status" value="1"/>
</dbReference>
<keyword evidence="2" id="KW-0472">Membrane</keyword>
<keyword evidence="4" id="KW-1185">Reference proteome</keyword>
<evidence type="ECO:0000313" key="3">
    <source>
        <dbReference type="EMBL" id="SDK50437.1"/>
    </source>
</evidence>
<dbReference type="GO" id="GO:0016020">
    <property type="term" value="C:membrane"/>
    <property type="evidence" value="ECO:0007669"/>
    <property type="project" value="InterPro"/>
</dbReference>
<name>A0A1G9CFL1_9FIRM</name>
<protein>
    <submittedName>
        <fullName evidence="3">Copper transport outer membrane protein, MctB</fullName>
    </submittedName>
</protein>
<dbReference type="GO" id="GO:0055070">
    <property type="term" value="P:copper ion homeostasis"/>
    <property type="evidence" value="ECO:0007669"/>
    <property type="project" value="InterPro"/>
</dbReference>